<organism evidence="10 11">
    <name type="scientific">Faucicola atlantae</name>
    <dbReference type="NCBI Taxonomy" id="34059"/>
    <lineage>
        <taxon>Bacteria</taxon>
        <taxon>Pseudomonadati</taxon>
        <taxon>Pseudomonadota</taxon>
        <taxon>Gammaproteobacteria</taxon>
        <taxon>Moraxellales</taxon>
        <taxon>Moraxellaceae</taxon>
        <taxon>Faucicola</taxon>
    </lineage>
</organism>
<dbReference type="Proteomes" id="UP000092508">
    <property type="component" value="Unassembled WGS sequence"/>
</dbReference>
<reference evidence="10 11" key="1">
    <citation type="submission" date="2016-06" db="EMBL/GenBank/DDBJ databases">
        <title>Draft genome of Moraxella atlantae CCUG 66109.</title>
        <authorList>
            <person name="Salva-Serra F."/>
            <person name="Engstrom-Jakobsson H."/>
            <person name="Thorell K."/>
            <person name="Gonzales-Siles L."/>
            <person name="Karlsson R."/>
            <person name="Boulund F."/>
            <person name="Engstrand L."/>
            <person name="Kristiansson E."/>
            <person name="Moore E."/>
        </authorList>
    </citation>
    <scope>NUCLEOTIDE SEQUENCE [LARGE SCALE GENOMIC DNA]</scope>
    <source>
        <strain evidence="10 11">CCUG 66109</strain>
    </source>
</reference>
<evidence type="ECO:0000256" key="6">
    <source>
        <dbReference type="ARBA" id="ARBA00023125"/>
    </source>
</evidence>
<evidence type="ECO:0000259" key="9">
    <source>
        <dbReference type="Pfam" id="PF01555"/>
    </source>
</evidence>
<evidence type="ECO:0000313" key="11">
    <source>
        <dbReference type="Proteomes" id="UP000092508"/>
    </source>
</evidence>
<keyword evidence="5" id="KW-0680">Restriction system</keyword>
<comment type="similarity">
    <text evidence="1">Belongs to the N(4)/N(6)-methyltransferase family. N(4) subfamily.</text>
</comment>
<dbReference type="GO" id="GO:0008170">
    <property type="term" value="F:N-methyltransferase activity"/>
    <property type="evidence" value="ECO:0007669"/>
    <property type="project" value="InterPro"/>
</dbReference>
<dbReference type="PROSITE" id="PS00093">
    <property type="entry name" value="N4_MTASE"/>
    <property type="match status" value="1"/>
</dbReference>
<protein>
    <recommendedName>
        <fullName evidence="8">Methyltransferase</fullName>
        <ecNumber evidence="8">2.1.1.-</ecNumber>
    </recommendedName>
</protein>
<evidence type="ECO:0000313" key="10">
    <source>
        <dbReference type="EMBL" id="OBX75007.1"/>
    </source>
</evidence>
<keyword evidence="3" id="KW-0808">Transferase</keyword>
<dbReference type="InterPro" id="IPR017985">
    <property type="entry name" value="MeTrfase_CN4_CS"/>
</dbReference>
<keyword evidence="2" id="KW-0489">Methyltransferase</keyword>
<dbReference type="InterPro" id="IPR029063">
    <property type="entry name" value="SAM-dependent_MTases_sf"/>
</dbReference>
<feature type="domain" description="DNA methylase N-4/N-6" evidence="9">
    <location>
        <begin position="54"/>
        <end position="145"/>
    </location>
</feature>
<dbReference type="GO" id="GO:0003677">
    <property type="term" value="F:DNA binding"/>
    <property type="evidence" value="ECO:0007669"/>
    <property type="project" value="UniProtKB-KW"/>
</dbReference>
<keyword evidence="4" id="KW-0949">S-adenosyl-L-methionine</keyword>
<evidence type="ECO:0000256" key="5">
    <source>
        <dbReference type="ARBA" id="ARBA00022747"/>
    </source>
</evidence>
<dbReference type="RefSeq" id="WP_067238317.1">
    <property type="nucleotide sequence ID" value="NZ_LZMZ01000041.1"/>
</dbReference>
<evidence type="ECO:0000256" key="8">
    <source>
        <dbReference type="RuleBase" id="RU362026"/>
    </source>
</evidence>
<dbReference type="Pfam" id="PF01555">
    <property type="entry name" value="N6_N4_Mtase"/>
    <property type="match status" value="1"/>
</dbReference>
<comment type="caution">
    <text evidence="10">The sequence shown here is derived from an EMBL/GenBank/DDBJ whole genome shotgun (WGS) entry which is preliminary data.</text>
</comment>
<dbReference type="GO" id="GO:0015667">
    <property type="term" value="F:site-specific DNA-methyltransferase (cytosine-N4-specific) activity"/>
    <property type="evidence" value="ECO:0007669"/>
    <property type="project" value="UniProtKB-EC"/>
</dbReference>
<dbReference type="GO" id="GO:0009307">
    <property type="term" value="P:DNA restriction-modification system"/>
    <property type="evidence" value="ECO:0007669"/>
    <property type="project" value="UniProtKB-KW"/>
</dbReference>
<dbReference type="PRINTS" id="PR00508">
    <property type="entry name" value="S21N4MTFRASE"/>
</dbReference>
<dbReference type="Gene3D" id="3.40.50.150">
    <property type="entry name" value="Vaccinia Virus protein VP39"/>
    <property type="match status" value="1"/>
</dbReference>
<dbReference type="OrthoDB" id="9816043at2"/>
<evidence type="ECO:0000256" key="4">
    <source>
        <dbReference type="ARBA" id="ARBA00022691"/>
    </source>
</evidence>
<dbReference type="SUPFAM" id="SSF53335">
    <property type="entry name" value="S-adenosyl-L-methionine-dependent methyltransferases"/>
    <property type="match status" value="1"/>
</dbReference>
<evidence type="ECO:0000256" key="7">
    <source>
        <dbReference type="ARBA" id="ARBA00049120"/>
    </source>
</evidence>
<evidence type="ECO:0000256" key="3">
    <source>
        <dbReference type="ARBA" id="ARBA00022679"/>
    </source>
</evidence>
<dbReference type="EC" id="2.1.1.-" evidence="8"/>
<sequence length="152" mass="17523">MLNDQVTSLSVSDPAGSNQSSDAIKSYLFNGVIEPLLIQGDVLTILKRIPSESIDMIMTSPPYWNQREYDSGGIGLEKNYQEFINLLLEITVELKRVLKPTGSFWLNMNDTYQNKHLLGIPWRIALKMIDEQGWILRNEGLWYKKYAHYTQP</sequence>
<keyword evidence="6" id="KW-0238">DNA-binding</keyword>
<evidence type="ECO:0000256" key="2">
    <source>
        <dbReference type="ARBA" id="ARBA00022603"/>
    </source>
</evidence>
<dbReference type="InterPro" id="IPR002941">
    <property type="entry name" value="DNA_methylase_N4/N6"/>
</dbReference>
<dbReference type="GO" id="GO:0032259">
    <property type="term" value="P:methylation"/>
    <property type="evidence" value="ECO:0007669"/>
    <property type="project" value="UniProtKB-KW"/>
</dbReference>
<dbReference type="EMBL" id="LZMZ01000041">
    <property type="protein sequence ID" value="OBX75007.1"/>
    <property type="molecule type" value="Genomic_DNA"/>
</dbReference>
<dbReference type="InterPro" id="IPR001091">
    <property type="entry name" value="RM_Methyltransferase"/>
</dbReference>
<accession>A0A1B8Q9D3</accession>
<evidence type="ECO:0000256" key="1">
    <source>
        <dbReference type="ARBA" id="ARBA00010203"/>
    </source>
</evidence>
<dbReference type="AlphaFoldDB" id="A0A1B8Q9D3"/>
<proteinExistence type="inferred from homology"/>
<comment type="catalytic activity">
    <reaction evidence="7">
        <text>a 2'-deoxycytidine in DNA + S-adenosyl-L-methionine = an N(4)-methyl-2'-deoxycytidine in DNA + S-adenosyl-L-homocysteine + H(+)</text>
        <dbReference type="Rhea" id="RHEA:16857"/>
        <dbReference type="Rhea" id="RHEA-COMP:11369"/>
        <dbReference type="Rhea" id="RHEA-COMP:13674"/>
        <dbReference type="ChEBI" id="CHEBI:15378"/>
        <dbReference type="ChEBI" id="CHEBI:57856"/>
        <dbReference type="ChEBI" id="CHEBI:59789"/>
        <dbReference type="ChEBI" id="CHEBI:85452"/>
        <dbReference type="ChEBI" id="CHEBI:137933"/>
        <dbReference type="EC" id="2.1.1.113"/>
    </reaction>
</comment>
<name>A0A1B8Q9D3_9GAMM</name>
<gene>
    <name evidence="10" type="ORF">A9308_09830</name>
</gene>